<dbReference type="GO" id="GO:0043335">
    <property type="term" value="P:protein unfolding"/>
    <property type="evidence" value="ECO:0007669"/>
    <property type="project" value="TreeGrafter"/>
</dbReference>
<dbReference type="PANTHER" id="PTHR30560">
    <property type="entry name" value="TRIGGER FACTOR CHAPERONE AND PEPTIDYL-PROLYL CIS/TRANS ISOMERASE"/>
    <property type="match status" value="1"/>
</dbReference>
<protein>
    <recommendedName>
        <fullName evidence="3">peptidylprolyl isomerase</fullName>
        <ecNumber evidence="3">5.2.1.8</ecNumber>
    </recommendedName>
</protein>
<dbReference type="Gene3D" id="3.10.50.40">
    <property type="match status" value="1"/>
</dbReference>
<dbReference type="Pfam" id="PF05698">
    <property type="entry name" value="Trigger_C"/>
    <property type="match status" value="1"/>
</dbReference>
<dbReference type="PANTHER" id="PTHR30560:SF3">
    <property type="entry name" value="TRIGGER FACTOR-LIKE PROTEIN TIG, CHLOROPLASTIC"/>
    <property type="match status" value="1"/>
</dbReference>
<dbReference type="InterPro" id="IPR046357">
    <property type="entry name" value="PPIase_dom_sf"/>
</dbReference>
<evidence type="ECO:0000313" key="12">
    <source>
        <dbReference type="Proteomes" id="UP001314263"/>
    </source>
</evidence>
<dbReference type="EC" id="5.2.1.8" evidence="3"/>
<feature type="region of interest" description="Disordered" evidence="8">
    <location>
        <begin position="71"/>
        <end position="93"/>
    </location>
</feature>
<feature type="coiled-coil region" evidence="7">
    <location>
        <begin position="485"/>
        <end position="538"/>
    </location>
</feature>
<evidence type="ECO:0000256" key="4">
    <source>
        <dbReference type="ARBA" id="ARBA00023110"/>
    </source>
</evidence>
<proteinExistence type="inferred from homology"/>
<dbReference type="InterPro" id="IPR005215">
    <property type="entry name" value="Trig_fac"/>
</dbReference>
<dbReference type="InterPro" id="IPR027304">
    <property type="entry name" value="Trigger_fact/SurA_dom_sf"/>
</dbReference>
<dbReference type="Proteomes" id="UP001314263">
    <property type="component" value="Unassembled WGS sequence"/>
</dbReference>
<dbReference type="InterPro" id="IPR036611">
    <property type="entry name" value="Trigger_fac_ribosome-bd_sf"/>
</dbReference>
<dbReference type="Pfam" id="PF05697">
    <property type="entry name" value="Trigger_N"/>
    <property type="match status" value="1"/>
</dbReference>
<sequence>MHSTKCQQQLTTAIKAVTAPRSHLLRCIKSPKVSPKRCVHGRGPSRMYAELPSISGLADAGLGLTEGALPGSADAEASSSDAAPLSRAASQNGKLEIREEQQANSHIRVEVTMPPDFLKKAQQKALKQLRADAPDIPGFRKGKKIPDRVIIDNAGGPSVLVGGTVEAALNAALPLALGQYSDTAIDGSERIEEDFEFLKGKLDLDQPLVFHVGLDVRQPHSWKSSYKDIKVKVPLVGSPEEDARTVELKLRQVQKNKGNMKVVTGRPLQMGDIAIIDFKAMRADTNELITGSQQRGMRLDTELGDRALGLAGVVDGIMGMKAGEERSLTETVGGAWWEPDGLQNVAVRSEVVLREVFEWDVPDLTDEVVAEAFPGIQSLDELRKALAESTAAQREEDQRDKVHEALIKAVAECVDAQVPESVIRQVGENEYQAKLHELQLKEAMPYEELDKLVNEKLLDQYIESRREVLTEIELSTVGMEDIFEKEGLTVTAEELKAEVDSVADEFGRNGQAFDQERLEEQAEQVLKARKTLEWLEKNVSVTLT</sequence>
<evidence type="ECO:0000256" key="3">
    <source>
        <dbReference type="ARBA" id="ARBA00013194"/>
    </source>
</evidence>
<evidence type="ECO:0000259" key="9">
    <source>
        <dbReference type="Pfam" id="PF05697"/>
    </source>
</evidence>
<dbReference type="GO" id="GO:0051083">
    <property type="term" value="P:'de novo' cotranslational protein folding"/>
    <property type="evidence" value="ECO:0007669"/>
    <property type="project" value="TreeGrafter"/>
</dbReference>
<keyword evidence="6" id="KW-0413">Isomerase</keyword>
<dbReference type="EMBL" id="CAUYUE010000004">
    <property type="protein sequence ID" value="CAK0765119.1"/>
    <property type="molecule type" value="Genomic_DNA"/>
</dbReference>
<keyword evidence="7" id="KW-0175">Coiled coil</keyword>
<accession>A0AAV1HZH8</accession>
<evidence type="ECO:0000256" key="7">
    <source>
        <dbReference type="SAM" id="Coils"/>
    </source>
</evidence>
<evidence type="ECO:0000256" key="1">
    <source>
        <dbReference type="ARBA" id="ARBA00000971"/>
    </source>
</evidence>
<dbReference type="SUPFAM" id="SSF54534">
    <property type="entry name" value="FKBP-like"/>
    <property type="match status" value="1"/>
</dbReference>
<gene>
    <name evidence="11" type="ORF">CVIRNUC_003226</name>
</gene>
<dbReference type="GO" id="GO:0015031">
    <property type="term" value="P:protein transport"/>
    <property type="evidence" value="ECO:0007669"/>
    <property type="project" value="InterPro"/>
</dbReference>
<dbReference type="SUPFAM" id="SSF102735">
    <property type="entry name" value="Trigger factor ribosome-binding domain"/>
    <property type="match status" value="1"/>
</dbReference>
<dbReference type="InterPro" id="IPR037041">
    <property type="entry name" value="Trigger_fac_C_sf"/>
</dbReference>
<name>A0AAV1HZH8_9CHLO</name>
<comment type="similarity">
    <text evidence="2">Belongs to the FKBP-type PPIase family. Tig subfamily.</text>
</comment>
<keyword evidence="4" id="KW-0697">Rotamase</keyword>
<evidence type="ECO:0000256" key="6">
    <source>
        <dbReference type="ARBA" id="ARBA00023235"/>
    </source>
</evidence>
<comment type="catalytic activity">
    <reaction evidence="1">
        <text>[protein]-peptidylproline (omega=180) = [protein]-peptidylproline (omega=0)</text>
        <dbReference type="Rhea" id="RHEA:16237"/>
        <dbReference type="Rhea" id="RHEA-COMP:10747"/>
        <dbReference type="Rhea" id="RHEA-COMP:10748"/>
        <dbReference type="ChEBI" id="CHEBI:83833"/>
        <dbReference type="ChEBI" id="CHEBI:83834"/>
        <dbReference type="EC" id="5.2.1.8"/>
    </reaction>
</comment>
<evidence type="ECO:0000256" key="8">
    <source>
        <dbReference type="SAM" id="MobiDB-lite"/>
    </source>
</evidence>
<evidence type="ECO:0000259" key="10">
    <source>
        <dbReference type="Pfam" id="PF05698"/>
    </source>
</evidence>
<comment type="caution">
    <text evidence="11">The sequence shown here is derived from an EMBL/GenBank/DDBJ whole genome shotgun (WGS) entry which is preliminary data.</text>
</comment>
<feature type="compositionally biased region" description="Low complexity" evidence="8">
    <location>
        <begin position="72"/>
        <end position="83"/>
    </location>
</feature>
<dbReference type="InterPro" id="IPR008880">
    <property type="entry name" value="Trigger_fac_C"/>
</dbReference>
<dbReference type="GO" id="GO:0043022">
    <property type="term" value="F:ribosome binding"/>
    <property type="evidence" value="ECO:0007669"/>
    <property type="project" value="TreeGrafter"/>
</dbReference>
<evidence type="ECO:0000313" key="11">
    <source>
        <dbReference type="EMBL" id="CAK0765119.1"/>
    </source>
</evidence>
<dbReference type="AlphaFoldDB" id="A0AAV1HZH8"/>
<dbReference type="Gene3D" id="1.10.3120.10">
    <property type="entry name" value="Trigger factor, C-terminal domain"/>
    <property type="match status" value="1"/>
</dbReference>
<keyword evidence="5" id="KW-0143">Chaperone</keyword>
<dbReference type="InterPro" id="IPR008881">
    <property type="entry name" value="Trigger_fac_ribosome-bd_bac"/>
</dbReference>
<organism evidence="11 12">
    <name type="scientific">Coccomyxa viridis</name>
    <dbReference type="NCBI Taxonomy" id="1274662"/>
    <lineage>
        <taxon>Eukaryota</taxon>
        <taxon>Viridiplantae</taxon>
        <taxon>Chlorophyta</taxon>
        <taxon>core chlorophytes</taxon>
        <taxon>Trebouxiophyceae</taxon>
        <taxon>Trebouxiophyceae incertae sedis</taxon>
        <taxon>Coccomyxaceae</taxon>
        <taxon>Coccomyxa</taxon>
    </lineage>
</organism>
<dbReference type="GO" id="GO:0003755">
    <property type="term" value="F:peptidyl-prolyl cis-trans isomerase activity"/>
    <property type="evidence" value="ECO:0007669"/>
    <property type="project" value="UniProtKB-KW"/>
</dbReference>
<keyword evidence="12" id="KW-1185">Reference proteome</keyword>
<dbReference type="SUPFAM" id="SSF109998">
    <property type="entry name" value="Triger factor/SurA peptide-binding domain-like"/>
    <property type="match status" value="1"/>
</dbReference>
<evidence type="ECO:0000256" key="5">
    <source>
        <dbReference type="ARBA" id="ARBA00023186"/>
    </source>
</evidence>
<dbReference type="GO" id="GO:0044183">
    <property type="term" value="F:protein folding chaperone"/>
    <property type="evidence" value="ECO:0007669"/>
    <property type="project" value="TreeGrafter"/>
</dbReference>
<evidence type="ECO:0000256" key="2">
    <source>
        <dbReference type="ARBA" id="ARBA00005464"/>
    </source>
</evidence>
<feature type="domain" description="Trigger factor C-terminal" evidence="10">
    <location>
        <begin position="378"/>
        <end position="535"/>
    </location>
</feature>
<feature type="domain" description="Trigger factor ribosome-binding bacterial" evidence="9">
    <location>
        <begin position="97"/>
        <end position="241"/>
    </location>
</feature>
<dbReference type="Gene3D" id="3.30.70.1050">
    <property type="entry name" value="Trigger factor ribosome-binding domain"/>
    <property type="match status" value="1"/>
</dbReference>
<reference evidence="11 12" key="1">
    <citation type="submission" date="2023-10" db="EMBL/GenBank/DDBJ databases">
        <authorList>
            <person name="Maclean D."/>
            <person name="Macfadyen A."/>
        </authorList>
    </citation>
    <scope>NUCLEOTIDE SEQUENCE [LARGE SCALE GENOMIC DNA]</scope>
</reference>